<gene>
    <name evidence="1" type="ORF">J5N97_012983</name>
</gene>
<dbReference type="Proteomes" id="UP001085076">
    <property type="component" value="Miscellaneous, Linkage group lg03"/>
</dbReference>
<protein>
    <submittedName>
        <fullName evidence="1">Uncharacterized protein</fullName>
    </submittedName>
</protein>
<accession>A0A9D5HIB1</accession>
<evidence type="ECO:0000313" key="1">
    <source>
        <dbReference type="EMBL" id="KAJ0977509.1"/>
    </source>
</evidence>
<dbReference type="PANTHER" id="PTHR46649:SF4">
    <property type="entry name" value="HALOACID DEHALOGENASE-LIKE HYDROLASE (HAD) SUPERFAMILY PROTEIN"/>
    <property type="match status" value="1"/>
</dbReference>
<evidence type="ECO:0000313" key="2">
    <source>
        <dbReference type="Proteomes" id="UP001085076"/>
    </source>
</evidence>
<sequence length="155" mass="18433">MMTRARFLKNSVPRWRWRCCLFLPRGPPLLYEYQHRRYSVEAATATLVEPGVKEYEEYRRSLYGEITHKALLVDAVGTLLVPSQPMAQIYRKIGEKYGVKYSENEILDRYRWAYEQPWGRSRIREKQSRASFCATLKTLERTCPFLPSQAHQMHE</sequence>
<dbReference type="PANTHER" id="PTHR46649">
    <property type="match status" value="1"/>
</dbReference>
<organism evidence="1 2">
    <name type="scientific">Dioscorea zingiberensis</name>
    <dbReference type="NCBI Taxonomy" id="325984"/>
    <lineage>
        <taxon>Eukaryota</taxon>
        <taxon>Viridiplantae</taxon>
        <taxon>Streptophyta</taxon>
        <taxon>Embryophyta</taxon>
        <taxon>Tracheophyta</taxon>
        <taxon>Spermatophyta</taxon>
        <taxon>Magnoliopsida</taxon>
        <taxon>Liliopsida</taxon>
        <taxon>Dioscoreales</taxon>
        <taxon>Dioscoreaceae</taxon>
        <taxon>Dioscorea</taxon>
    </lineage>
</organism>
<reference evidence="1" key="1">
    <citation type="submission" date="2021-03" db="EMBL/GenBank/DDBJ databases">
        <authorList>
            <person name="Li Z."/>
            <person name="Yang C."/>
        </authorList>
    </citation>
    <scope>NUCLEOTIDE SEQUENCE</scope>
    <source>
        <strain evidence="1">Dzin_1.0</strain>
        <tissue evidence="1">Leaf</tissue>
    </source>
</reference>
<dbReference type="OrthoDB" id="675769at2759"/>
<dbReference type="EMBL" id="JAGGNH010000003">
    <property type="protein sequence ID" value="KAJ0977509.1"/>
    <property type="molecule type" value="Genomic_DNA"/>
</dbReference>
<dbReference type="AlphaFoldDB" id="A0A9D5HIB1"/>
<reference evidence="1" key="2">
    <citation type="journal article" date="2022" name="Hortic Res">
        <title>The genome of Dioscorea zingiberensis sheds light on the biosynthesis, origin and evolution of the medicinally important diosgenin saponins.</title>
        <authorList>
            <person name="Li Y."/>
            <person name="Tan C."/>
            <person name="Li Z."/>
            <person name="Guo J."/>
            <person name="Li S."/>
            <person name="Chen X."/>
            <person name="Wang C."/>
            <person name="Dai X."/>
            <person name="Yang H."/>
            <person name="Song W."/>
            <person name="Hou L."/>
            <person name="Xu J."/>
            <person name="Tong Z."/>
            <person name="Xu A."/>
            <person name="Yuan X."/>
            <person name="Wang W."/>
            <person name="Yang Q."/>
            <person name="Chen L."/>
            <person name="Sun Z."/>
            <person name="Wang K."/>
            <person name="Pan B."/>
            <person name="Chen J."/>
            <person name="Bao Y."/>
            <person name="Liu F."/>
            <person name="Qi X."/>
            <person name="Gang D.R."/>
            <person name="Wen J."/>
            <person name="Li J."/>
        </authorList>
    </citation>
    <scope>NUCLEOTIDE SEQUENCE</scope>
    <source>
        <strain evidence="1">Dzin_1.0</strain>
    </source>
</reference>
<proteinExistence type="predicted"/>
<name>A0A9D5HIB1_9LILI</name>
<keyword evidence="2" id="KW-1185">Reference proteome</keyword>
<comment type="caution">
    <text evidence="1">The sequence shown here is derived from an EMBL/GenBank/DDBJ whole genome shotgun (WGS) entry which is preliminary data.</text>
</comment>